<accession>A0ABS4H7H2</accession>
<evidence type="ECO:0000313" key="4">
    <source>
        <dbReference type="Proteomes" id="UP001519273"/>
    </source>
</evidence>
<dbReference type="EMBL" id="JAGGKP010000016">
    <property type="protein sequence ID" value="MBP1938480.1"/>
    <property type="molecule type" value="Genomic_DNA"/>
</dbReference>
<organism evidence="3 4">
    <name type="scientific">Paenibacillus sediminis</name>
    <dbReference type="NCBI Taxonomy" id="664909"/>
    <lineage>
        <taxon>Bacteria</taxon>
        <taxon>Bacillati</taxon>
        <taxon>Bacillota</taxon>
        <taxon>Bacilli</taxon>
        <taxon>Bacillales</taxon>
        <taxon>Paenibacillaceae</taxon>
        <taxon>Paenibacillus</taxon>
    </lineage>
</organism>
<evidence type="ECO:0000256" key="1">
    <source>
        <dbReference type="SAM" id="Phobius"/>
    </source>
</evidence>
<evidence type="ECO:0000313" key="3">
    <source>
        <dbReference type="EMBL" id="MBP1938480.1"/>
    </source>
</evidence>
<proteinExistence type="predicted"/>
<comment type="caution">
    <text evidence="3">The sequence shown here is derived from an EMBL/GenBank/DDBJ whole genome shotgun (WGS) entry which is preliminary data.</text>
</comment>
<feature type="domain" description="Cell wall-active antibiotics response LiaF-like C-terminal" evidence="2">
    <location>
        <begin position="102"/>
        <end position="212"/>
    </location>
</feature>
<reference evidence="3 4" key="1">
    <citation type="submission" date="2021-03" db="EMBL/GenBank/DDBJ databases">
        <title>Genomic Encyclopedia of Type Strains, Phase IV (KMG-IV): sequencing the most valuable type-strain genomes for metagenomic binning, comparative biology and taxonomic classification.</title>
        <authorList>
            <person name="Goeker M."/>
        </authorList>
    </citation>
    <scope>NUCLEOTIDE SEQUENCE [LARGE SCALE GENOMIC DNA]</scope>
    <source>
        <strain evidence="3 4">DSM 23491</strain>
    </source>
</reference>
<keyword evidence="1" id="KW-1133">Transmembrane helix</keyword>
<protein>
    <submittedName>
        <fullName evidence="3">Lia operon protein LiaF</fullName>
    </submittedName>
</protein>
<dbReference type="Pfam" id="PF09922">
    <property type="entry name" value="LiaF-like_C"/>
    <property type="match status" value="1"/>
</dbReference>
<keyword evidence="1" id="KW-0472">Membrane</keyword>
<keyword evidence="4" id="KW-1185">Reference proteome</keyword>
<dbReference type="InterPro" id="IPR047793">
    <property type="entry name" value="LiaF_C"/>
</dbReference>
<dbReference type="Proteomes" id="UP001519273">
    <property type="component" value="Unassembled WGS sequence"/>
</dbReference>
<gene>
    <name evidence="3" type="ORF">J2Z20_003402</name>
</gene>
<name>A0ABS4H7H2_9BACL</name>
<evidence type="ECO:0000259" key="2">
    <source>
        <dbReference type="Pfam" id="PF09922"/>
    </source>
</evidence>
<feature type="transmembrane region" description="Helical" evidence="1">
    <location>
        <begin position="7"/>
        <end position="40"/>
    </location>
</feature>
<sequence>MEKRNRFFAILLIAVGAFILFGKWISFMTIAAFFFILYGIYKIKHEQVRKGYTLLSVGAGLLLLDHLIMIIAIALISLGLFYAKTTQIQSRKGLIKTQNFMTHVDLDDHPWILRSTGMWHVLGEVDIDLSLAIAEEQENLLLLEGMFGDIDLTLPVHYGVEVDALVLFGRIKFGQDRETSMMNRLNWKSPNYDTAEQKVKVVISYMVGDISVRIS</sequence>
<dbReference type="InterPro" id="IPR024425">
    <property type="entry name" value="LiaF-like_C"/>
</dbReference>
<keyword evidence="1" id="KW-0812">Transmembrane</keyword>
<dbReference type="NCBIfam" id="NF040535">
    <property type="entry name" value="LiaF_C_term"/>
    <property type="match status" value="1"/>
</dbReference>
<feature type="transmembrane region" description="Helical" evidence="1">
    <location>
        <begin position="60"/>
        <end position="83"/>
    </location>
</feature>
<dbReference type="RefSeq" id="WP_209853017.1">
    <property type="nucleotide sequence ID" value="NZ_CBCRVE010000020.1"/>
</dbReference>